<dbReference type="RefSeq" id="WP_168936383.1">
    <property type="nucleotide sequence ID" value="NZ_JABAFY010000063.1"/>
</dbReference>
<dbReference type="SUPFAM" id="SSF88659">
    <property type="entry name" value="Sigma3 and sigma4 domains of RNA polymerase sigma factors"/>
    <property type="match status" value="1"/>
</dbReference>
<dbReference type="EMBL" id="JABAFY010000063">
    <property type="protein sequence ID" value="NME53086.1"/>
    <property type="molecule type" value="Genomic_DNA"/>
</dbReference>
<proteinExistence type="predicted"/>
<comment type="caution">
    <text evidence="1">The sequence shown here is derived from an EMBL/GenBank/DDBJ whole genome shotgun (WGS) entry which is preliminary data.</text>
</comment>
<evidence type="ECO:0000313" key="1">
    <source>
        <dbReference type="EMBL" id="NME53086.1"/>
    </source>
</evidence>
<name>A0A848CI20_9BACT</name>
<evidence type="ECO:0000313" key="2">
    <source>
        <dbReference type="Proteomes" id="UP000522333"/>
    </source>
</evidence>
<dbReference type="InterPro" id="IPR013324">
    <property type="entry name" value="RNA_pol_sigma_r3/r4-like"/>
</dbReference>
<accession>A0A848CI20</accession>
<sequence length="252" mass="28420">MPAVRPVPVNAAFVDEDMRLWNEYKRVPSPDNLGKLLDRFSGVINNQVNKWAGPIPRDVLINEAKLLTKKALDSYNPHSGAALATWVTNSLLPLSRIVYTHQNTVRMPENITMKVNTYNMAVDQLTTVLGREPTTDELHDELGWTASEITRFRDYNRRDLLESGPAVSGDFFSASDDADDDMLLSGIYMELTPDEKRLFEHTTGFNGAAVLSNAELQKKLGITLSQLSYRKNLLRRKIEGIMARPGIRRKFA</sequence>
<dbReference type="InterPro" id="IPR036388">
    <property type="entry name" value="WH-like_DNA-bd_sf"/>
</dbReference>
<evidence type="ECO:0008006" key="3">
    <source>
        <dbReference type="Google" id="ProtNLM"/>
    </source>
</evidence>
<dbReference type="AlphaFoldDB" id="A0A848CI20"/>
<organism evidence="1 2">
    <name type="scientific">Desulfovibrio piger</name>
    <dbReference type="NCBI Taxonomy" id="901"/>
    <lineage>
        <taxon>Bacteria</taxon>
        <taxon>Pseudomonadati</taxon>
        <taxon>Thermodesulfobacteriota</taxon>
        <taxon>Desulfovibrionia</taxon>
        <taxon>Desulfovibrionales</taxon>
        <taxon>Desulfovibrionaceae</taxon>
        <taxon>Desulfovibrio</taxon>
    </lineage>
</organism>
<dbReference type="Proteomes" id="UP000522333">
    <property type="component" value="Unassembled WGS sequence"/>
</dbReference>
<gene>
    <name evidence="1" type="ORF">HF854_11310</name>
</gene>
<protein>
    <recommendedName>
        <fullName evidence="3">Sigma-70 family RNA polymerase sigma factor</fullName>
    </recommendedName>
</protein>
<reference evidence="1 2" key="1">
    <citation type="submission" date="2020-04" db="EMBL/GenBank/DDBJ databases">
        <authorList>
            <person name="Hitch T.C.A."/>
            <person name="Wylensek D."/>
            <person name="Clavel T."/>
        </authorList>
    </citation>
    <scope>NUCLEOTIDE SEQUENCE [LARGE SCALE GENOMIC DNA]</scope>
    <source>
        <strain evidence="1 2">PG-251-APC-1</strain>
    </source>
</reference>
<dbReference type="Gene3D" id="1.10.10.10">
    <property type="entry name" value="Winged helix-like DNA-binding domain superfamily/Winged helix DNA-binding domain"/>
    <property type="match status" value="1"/>
</dbReference>